<dbReference type="InterPro" id="IPR044861">
    <property type="entry name" value="IPNS-like_FE2OG_OXY"/>
</dbReference>
<keyword evidence="5" id="KW-1185">Reference proteome</keyword>
<dbReference type="PANTHER" id="PTHR47990">
    <property type="entry name" value="2-OXOGLUTARATE (2OG) AND FE(II)-DEPENDENT OXYGENASE SUPERFAMILY PROTEIN-RELATED"/>
    <property type="match status" value="1"/>
</dbReference>
<keyword evidence="1" id="KW-0479">Metal-binding</keyword>
<evidence type="ECO:0000256" key="2">
    <source>
        <dbReference type="SAM" id="MobiDB-lite"/>
    </source>
</evidence>
<feature type="domain" description="Fe2OG dioxygenase" evidence="3">
    <location>
        <begin position="170"/>
        <end position="298"/>
    </location>
</feature>
<evidence type="ECO:0000259" key="3">
    <source>
        <dbReference type="PROSITE" id="PS51471"/>
    </source>
</evidence>
<dbReference type="EMBL" id="JALJOS010000025">
    <property type="protein sequence ID" value="KAK9825278.1"/>
    <property type="molecule type" value="Genomic_DNA"/>
</dbReference>
<sequence length="359" mass="40258">MPACLVPTIDISVLRTSPKRPVAQLRQGAAETGFFYVEGHGISTAETERAFSVGREFCDLPDKAKARYNFVPDRYLGWRSTEDMCSVTGNRCIQRAGFGRYGVGGYDSRNQVFLGQRWPEELGTRWRDACLDIQQQMHAVAKKVLKGLALALNRENDFFDQHMEFDSEQNPSFMAWNWYTGTADIAPQTGPRLHGHADHSLITLLFQQPGEVGLEIAPGKAVDVNPELDKPGNPWNTMPVAQEWIPVDPKPGCILVNIGDGLAWWSDGVFKSTYHRVRSPTPDDPQGPRVSMPYFVFPDLNFEFQGPAKRYPPMTAFKLLSETGNAYEARKNDAQGAWKKQAYTTANRSTLQHTESPSE</sequence>
<dbReference type="Pfam" id="PF14226">
    <property type="entry name" value="DIOX_N"/>
    <property type="match status" value="1"/>
</dbReference>
<organism evidence="4 5">
    <name type="scientific">Apatococcus lobatus</name>
    <dbReference type="NCBI Taxonomy" id="904363"/>
    <lineage>
        <taxon>Eukaryota</taxon>
        <taxon>Viridiplantae</taxon>
        <taxon>Chlorophyta</taxon>
        <taxon>core chlorophytes</taxon>
        <taxon>Trebouxiophyceae</taxon>
        <taxon>Chlorellales</taxon>
        <taxon>Chlorellaceae</taxon>
        <taxon>Apatococcus</taxon>
    </lineage>
</organism>
<comment type="caution">
    <text evidence="4">The sequence shown here is derived from an EMBL/GenBank/DDBJ whole genome shotgun (WGS) entry which is preliminary data.</text>
</comment>
<dbReference type="Pfam" id="PF03171">
    <property type="entry name" value="2OG-FeII_Oxy"/>
    <property type="match status" value="1"/>
</dbReference>
<dbReference type="GO" id="GO:0016491">
    <property type="term" value="F:oxidoreductase activity"/>
    <property type="evidence" value="ECO:0007669"/>
    <property type="project" value="UniProtKB-KW"/>
</dbReference>
<dbReference type="InterPro" id="IPR050231">
    <property type="entry name" value="Iron_ascorbate_oxido_reductase"/>
</dbReference>
<reference evidence="4 5" key="1">
    <citation type="journal article" date="2024" name="Nat. Commun.">
        <title>Phylogenomics reveals the evolutionary origins of lichenization in chlorophyte algae.</title>
        <authorList>
            <person name="Puginier C."/>
            <person name="Libourel C."/>
            <person name="Otte J."/>
            <person name="Skaloud P."/>
            <person name="Haon M."/>
            <person name="Grisel S."/>
            <person name="Petersen M."/>
            <person name="Berrin J.G."/>
            <person name="Delaux P.M."/>
            <person name="Dal Grande F."/>
            <person name="Keller J."/>
        </authorList>
    </citation>
    <scope>NUCLEOTIDE SEQUENCE [LARGE SCALE GENOMIC DNA]</scope>
    <source>
        <strain evidence="4 5">SAG 2145</strain>
    </source>
</reference>
<name>A0AAW1QVD4_9CHLO</name>
<dbReference type="SUPFAM" id="SSF51197">
    <property type="entry name" value="Clavaminate synthase-like"/>
    <property type="match status" value="1"/>
</dbReference>
<dbReference type="PROSITE" id="PS51471">
    <property type="entry name" value="FE2OG_OXY"/>
    <property type="match status" value="1"/>
</dbReference>
<evidence type="ECO:0000313" key="4">
    <source>
        <dbReference type="EMBL" id="KAK9825278.1"/>
    </source>
</evidence>
<dbReference type="InterPro" id="IPR027443">
    <property type="entry name" value="IPNS-like_sf"/>
</dbReference>
<dbReference type="GO" id="GO:0046872">
    <property type="term" value="F:metal ion binding"/>
    <property type="evidence" value="ECO:0007669"/>
    <property type="project" value="UniProtKB-KW"/>
</dbReference>
<dbReference type="InterPro" id="IPR005123">
    <property type="entry name" value="Oxoglu/Fe-dep_dioxygenase_dom"/>
</dbReference>
<proteinExistence type="inferred from homology"/>
<protein>
    <recommendedName>
        <fullName evidence="3">Fe2OG dioxygenase domain-containing protein</fullName>
    </recommendedName>
</protein>
<evidence type="ECO:0000313" key="5">
    <source>
        <dbReference type="Proteomes" id="UP001438707"/>
    </source>
</evidence>
<dbReference type="Gene3D" id="2.60.120.330">
    <property type="entry name" value="B-lactam Antibiotic, Isopenicillin N Synthase, Chain"/>
    <property type="match status" value="1"/>
</dbReference>
<dbReference type="PRINTS" id="PR00682">
    <property type="entry name" value="IPNSYNTHASE"/>
</dbReference>
<feature type="region of interest" description="Disordered" evidence="2">
    <location>
        <begin position="332"/>
        <end position="359"/>
    </location>
</feature>
<dbReference type="AlphaFoldDB" id="A0AAW1QVD4"/>
<accession>A0AAW1QVD4</accession>
<keyword evidence="1" id="KW-0408">Iron</keyword>
<comment type="similarity">
    <text evidence="1">Belongs to the iron/ascorbate-dependent oxidoreductase family.</text>
</comment>
<evidence type="ECO:0000256" key="1">
    <source>
        <dbReference type="RuleBase" id="RU003682"/>
    </source>
</evidence>
<dbReference type="InterPro" id="IPR026992">
    <property type="entry name" value="DIOX_N"/>
</dbReference>
<feature type="compositionally biased region" description="Polar residues" evidence="2">
    <location>
        <begin position="342"/>
        <end position="359"/>
    </location>
</feature>
<dbReference type="Proteomes" id="UP001438707">
    <property type="component" value="Unassembled WGS sequence"/>
</dbReference>
<keyword evidence="1" id="KW-0560">Oxidoreductase</keyword>
<gene>
    <name evidence="4" type="ORF">WJX74_005561</name>
</gene>